<proteinExistence type="predicted"/>
<evidence type="ECO:0000313" key="1">
    <source>
        <dbReference type="EMBL" id="OAQ26532.1"/>
    </source>
</evidence>
<dbReference type="AlphaFoldDB" id="A0A197JMQ9"/>
<evidence type="ECO:0000313" key="2">
    <source>
        <dbReference type="Proteomes" id="UP000078512"/>
    </source>
</evidence>
<accession>A0A197JMQ9</accession>
<reference evidence="1 2" key="1">
    <citation type="submission" date="2016-05" db="EMBL/GenBank/DDBJ databases">
        <title>Genome sequencing reveals origins of a unique bacterial endosymbiosis in the earliest lineages of terrestrial Fungi.</title>
        <authorList>
            <consortium name="DOE Joint Genome Institute"/>
            <person name="Uehling J."/>
            <person name="Gryganskyi A."/>
            <person name="Hameed K."/>
            <person name="Tschaplinski T."/>
            <person name="Misztal P."/>
            <person name="Wu S."/>
            <person name="Desiro A."/>
            <person name="Vande Pol N."/>
            <person name="Du Z.-Y."/>
            <person name="Zienkiewicz A."/>
            <person name="Zienkiewicz K."/>
            <person name="Morin E."/>
            <person name="Tisserant E."/>
            <person name="Splivallo R."/>
            <person name="Hainaut M."/>
            <person name="Henrissat B."/>
            <person name="Ohm R."/>
            <person name="Kuo A."/>
            <person name="Yan J."/>
            <person name="Lipzen A."/>
            <person name="Nolan M."/>
            <person name="Labutti K."/>
            <person name="Barry K."/>
            <person name="Goldstein A."/>
            <person name="Labbe J."/>
            <person name="Schadt C."/>
            <person name="Tuskan G."/>
            <person name="Grigoriev I."/>
            <person name="Martin F."/>
            <person name="Vilgalys R."/>
            <person name="Bonito G."/>
        </authorList>
    </citation>
    <scope>NUCLEOTIDE SEQUENCE [LARGE SCALE GENOMIC DNA]</scope>
    <source>
        <strain evidence="1 2">AG-77</strain>
    </source>
</reference>
<dbReference type="Proteomes" id="UP000078512">
    <property type="component" value="Unassembled WGS sequence"/>
</dbReference>
<protein>
    <submittedName>
        <fullName evidence="1">Uncharacterized protein</fullName>
    </submittedName>
</protein>
<dbReference type="EMBL" id="KV442066">
    <property type="protein sequence ID" value="OAQ26532.1"/>
    <property type="molecule type" value="Genomic_DNA"/>
</dbReference>
<sequence length="246" mass="28417">MSLSSIVFKQESRIPNVPHGSCHGMDRLPDRTTPAHKLIRFHPPNYTWWLFLIPFLSVTPAKCRQQMLLHYFFLYHRGCCLWSFHAYFSLPSCSFNSGYPPDQFDRGASPSNQASNQLTNQRKYNQPCPDSNRPCSLSLLSCSASSFFHFTPLFTLFTPFSLAHIRTCSLFLSFISLCHSRFLFPFSFLSLSFFINPLFSFFHNHEQENGEIGQEPAFFWADVTQLSKHESMKGQRNSNNISNSKK</sequence>
<organism evidence="1 2">
    <name type="scientific">Linnemannia elongata AG-77</name>
    <dbReference type="NCBI Taxonomy" id="1314771"/>
    <lineage>
        <taxon>Eukaryota</taxon>
        <taxon>Fungi</taxon>
        <taxon>Fungi incertae sedis</taxon>
        <taxon>Mucoromycota</taxon>
        <taxon>Mortierellomycotina</taxon>
        <taxon>Mortierellomycetes</taxon>
        <taxon>Mortierellales</taxon>
        <taxon>Mortierellaceae</taxon>
        <taxon>Linnemannia</taxon>
    </lineage>
</organism>
<keyword evidence="2" id="KW-1185">Reference proteome</keyword>
<name>A0A197JMQ9_9FUNG</name>
<gene>
    <name evidence="1" type="ORF">K457DRAFT_697041</name>
</gene>